<gene>
    <name evidence="2" type="ORF">CCAM_LOCUS11197</name>
</gene>
<evidence type="ECO:0000313" key="2">
    <source>
        <dbReference type="EMBL" id="VFQ69421.1"/>
    </source>
</evidence>
<reference evidence="2 3" key="1">
    <citation type="submission" date="2018-04" db="EMBL/GenBank/DDBJ databases">
        <authorList>
            <person name="Vogel A."/>
        </authorList>
    </citation>
    <scope>NUCLEOTIDE SEQUENCE [LARGE SCALE GENOMIC DNA]</scope>
</reference>
<protein>
    <submittedName>
        <fullName evidence="2">Uncharacterized protein</fullName>
    </submittedName>
</protein>
<evidence type="ECO:0000256" key="1">
    <source>
        <dbReference type="SAM" id="MobiDB-lite"/>
    </source>
</evidence>
<keyword evidence="3" id="KW-1185">Reference proteome</keyword>
<proteinExistence type="predicted"/>
<feature type="region of interest" description="Disordered" evidence="1">
    <location>
        <begin position="1"/>
        <end position="20"/>
    </location>
</feature>
<name>A0A484KTR4_9ASTE</name>
<dbReference type="AlphaFoldDB" id="A0A484KTR4"/>
<evidence type="ECO:0000313" key="3">
    <source>
        <dbReference type="Proteomes" id="UP000595140"/>
    </source>
</evidence>
<dbReference type="EMBL" id="OOIL02000780">
    <property type="protein sequence ID" value="VFQ69421.1"/>
    <property type="molecule type" value="Genomic_DNA"/>
</dbReference>
<feature type="compositionally biased region" description="Basic and acidic residues" evidence="1">
    <location>
        <begin position="1"/>
        <end position="19"/>
    </location>
</feature>
<sequence>MEVRMGRGGESKNRPKREGPLCGFFTGEEVEVARIIASLPQLIKAKSKFSGGFRGLRFWLWKKRRSAVAFPVVAPPPTPPRIPSRPPSPPSPLAVELEFYRPQRLLRRDFPVEI</sequence>
<organism evidence="2 3">
    <name type="scientific">Cuscuta campestris</name>
    <dbReference type="NCBI Taxonomy" id="132261"/>
    <lineage>
        <taxon>Eukaryota</taxon>
        <taxon>Viridiplantae</taxon>
        <taxon>Streptophyta</taxon>
        <taxon>Embryophyta</taxon>
        <taxon>Tracheophyta</taxon>
        <taxon>Spermatophyta</taxon>
        <taxon>Magnoliopsida</taxon>
        <taxon>eudicotyledons</taxon>
        <taxon>Gunneridae</taxon>
        <taxon>Pentapetalae</taxon>
        <taxon>asterids</taxon>
        <taxon>lamiids</taxon>
        <taxon>Solanales</taxon>
        <taxon>Convolvulaceae</taxon>
        <taxon>Cuscuteae</taxon>
        <taxon>Cuscuta</taxon>
        <taxon>Cuscuta subgen. Grammica</taxon>
        <taxon>Cuscuta sect. Cleistogrammica</taxon>
    </lineage>
</organism>
<accession>A0A484KTR4</accession>
<dbReference type="Proteomes" id="UP000595140">
    <property type="component" value="Unassembled WGS sequence"/>
</dbReference>